<reference evidence="1 2" key="1">
    <citation type="journal article" date="2014" name="Agronomy (Basel)">
        <title>A Draft Genome Sequence for Ensete ventricosum, the Drought-Tolerant Tree Against Hunger.</title>
        <authorList>
            <person name="Harrison J."/>
            <person name="Moore K.A."/>
            <person name="Paszkiewicz K."/>
            <person name="Jones T."/>
            <person name="Grant M."/>
            <person name="Ambacheew D."/>
            <person name="Muzemil S."/>
            <person name="Studholme D.J."/>
        </authorList>
    </citation>
    <scope>NUCLEOTIDE SEQUENCE [LARGE SCALE GENOMIC DNA]</scope>
</reference>
<protein>
    <submittedName>
        <fullName evidence="1">Uncharacterized protein</fullName>
    </submittedName>
</protein>
<proteinExistence type="predicted"/>
<organism evidence="1 2">
    <name type="scientific">Ensete ventricosum</name>
    <name type="common">Abyssinian banana</name>
    <name type="synonym">Musa ensete</name>
    <dbReference type="NCBI Taxonomy" id="4639"/>
    <lineage>
        <taxon>Eukaryota</taxon>
        <taxon>Viridiplantae</taxon>
        <taxon>Streptophyta</taxon>
        <taxon>Embryophyta</taxon>
        <taxon>Tracheophyta</taxon>
        <taxon>Spermatophyta</taxon>
        <taxon>Magnoliopsida</taxon>
        <taxon>Liliopsida</taxon>
        <taxon>Zingiberales</taxon>
        <taxon>Musaceae</taxon>
        <taxon>Ensete</taxon>
    </lineage>
</organism>
<dbReference type="Proteomes" id="UP000287651">
    <property type="component" value="Unassembled WGS sequence"/>
</dbReference>
<comment type="caution">
    <text evidence="1">The sequence shown here is derived from an EMBL/GenBank/DDBJ whole genome shotgun (WGS) entry which is preliminary data.</text>
</comment>
<evidence type="ECO:0000313" key="2">
    <source>
        <dbReference type="Proteomes" id="UP000287651"/>
    </source>
</evidence>
<dbReference type="EMBL" id="AMZH03016065">
    <property type="protein sequence ID" value="RRT45073.1"/>
    <property type="molecule type" value="Genomic_DNA"/>
</dbReference>
<name>A0A426XZZ6_ENSVE</name>
<evidence type="ECO:0000313" key="1">
    <source>
        <dbReference type="EMBL" id="RRT45073.1"/>
    </source>
</evidence>
<sequence>MSRNLAVEVICAACIDENGDWLLFNKSSNFHCLRVGVTNQRMHCIVSQLGLFLRGFIFRGSDGSRGGRRLRHGWLGSDPYPSYFVVQSFFLDSREENYRHKSVRLPRLYFSSNLRL</sequence>
<dbReference type="AlphaFoldDB" id="A0A426XZZ6"/>
<accession>A0A426XZZ6</accession>
<gene>
    <name evidence="1" type="ORF">B296_00020845</name>
</gene>